<evidence type="ECO:0000256" key="1">
    <source>
        <dbReference type="ARBA" id="ARBA00022723"/>
    </source>
</evidence>
<feature type="region of interest" description="Disordered" evidence="7">
    <location>
        <begin position="612"/>
        <end position="631"/>
    </location>
</feature>
<dbReference type="InterPro" id="IPR052360">
    <property type="entry name" value="Transcr_Regulatory_Proteins"/>
</dbReference>
<dbReference type="InterPro" id="IPR001138">
    <property type="entry name" value="Zn2Cys6_DnaBD"/>
</dbReference>
<evidence type="ECO:0000256" key="6">
    <source>
        <dbReference type="ARBA" id="ARBA00023242"/>
    </source>
</evidence>
<dbReference type="PANTHER" id="PTHR36206">
    <property type="entry name" value="ASPERCRYPTIN BIOSYNTHESIS CLUSTER-SPECIFIC TRANSCRIPTION REGULATOR ATNN-RELATED"/>
    <property type="match status" value="1"/>
</dbReference>
<keyword evidence="9" id="KW-1185">Reference proteome</keyword>
<evidence type="ECO:0000256" key="2">
    <source>
        <dbReference type="ARBA" id="ARBA00022833"/>
    </source>
</evidence>
<keyword evidence="1" id="KW-0479">Metal-binding</keyword>
<feature type="region of interest" description="Disordered" evidence="7">
    <location>
        <begin position="55"/>
        <end position="77"/>
    </location>
</feature>
<dbReference type="Pfam" id="PF11951">
    <property type="entry name" value="Fungal_trans_2"/>
    <property type="match status" value="1"/>
</dbReference>
<dbReference type="GO" id="GO:0008270">
    <property type="term" value="F:zinc ion binding"/>
    <property type="evidence" value="ECO:0007669"/>
    <property type="project" value="InterPro"/>
</dbReference>
<reference evidence="8 9" key="1">
    <citation type="submission" date="2023-01" db="EMBL/GenBank/DDBJ databases">
        <title>Analysis of 21 Apiospora genomes using comparative genomics revels a genus with tremendous synthesis potential of carbohydrate active enzymes and secondary metabolites.</title>
        <authorList>
            <person name="Sorensen T."/>
        </authorList>
    </citation>
    <scope>NUCLEOTIDE SEQUENCE [LARGE SCALE GENOMIC DNA]</scope>
    <source>
        <strain evidence="8 9">CBS 117206</strain>
    </source>
</reference>
<evidence type="ECO:0000313" key="9">
    <source>
        <dbReference type="Proteomes" id="UP001392437"/>
    </source>
</evidence>
<keyword evidence="2" id="KW-0862">Zinc</keyword>
<proteinExistence type="predicted"/>
<dbReference type="AlphaFoldDB" id="A0AAW0QZE5"/>
<evidence type="ECO:0000256" key="7">
    <source>
        <dbReference type="SAM" id="MobiDB-lite"/>
    </source>
</evidence>
<dbReference type="CDD" id="cd00067">
    <property type="entry name" value="GAL4"/>
    <property type="match status" value="1"/>
</dbReference>
<dbReference type="PANTHER" id="PTHR36206:SF12">
    <property type="entry name" value="ASPERCRYPTIN BIOSYNTHESIS CLUSTER-SPECIFIC TRANSCRIPTION REGULATOR ATNN-RELATED"/>
    <property type="match status" value="1"/>
</dbReference>
<keyword evidence="6" id="KW-0539">Nucleus</keyword>
<evidence type="ECO:0000256" key="5">
    <source>
        <dbReference type="ARBA" id="ARBA00023163"/>
    </source>
</evidence>
<protein>
    <recommendedName>
        <fullName evidence="10">Zn(2)-C6 fungal-type domain-containing protein</fullName>
    </recommendedName>
</protein>
<accession>A0AAW0QZE5</accession>
<dbReference type="EMBL" id="JAQQWP010000004">
    <property type="protein sequence ID" value="KAK8120336.1"/>
    <property type="molecule type" value="Genomic_DNA"/>
</dbReference>
<keyword evidence="5" id="KW-0804">Transcription</keyword>
<name>A0AAW0QZE5_9PEZI</name>
<sequence length="631" mass="69624">MFSSSLANRTKLVPFVEGNRSHELSIEAICTSQADPAFDASPDTDACQFALSPESIQEEKEEPTQPGAMVGKKSNSIRHKKCDEEKSTCRRCAAANVVCDGYPSGPQTSKSKEEGGSVLVQAVAKSAGSSSPSNSSRGGPSRRKTPLLRINTVVFESATEARYFHHFRACTRFGLADSAGLVDFWDAYALPIAHQEDYLRQTIAAVGAAHQLFVIRSYTASDLTTWDTEQENAAIRQYNRAISSLVRAMSSQNPVASSHGALLCCLMFVTFESMLGRYSEAIKHIKSGFQLIASMDAAGKVGDVGLWQQVYDMFARLGLEFSVFMDAPLTPALPSNTPVAMVSKARQPFHGLNEALYALRTLDIGHFIALHEAEQQHLIRTSRPPMPEDKIVRADPYAQELPRGISRSPVPCSATTTTFRPLWEEHWNGRFYAWKRRFELTVKRLPPAEDLPESDRSMLARLRLQQSFWEIAVELSKNGGNAAGVSSETCEECLQRAESLAAPFLAQNKPTFSIDGDLISDLSFIISVCRDPSQRERAMRLLRSLNRREGIWDSREIAEMHEFSISLGVAELWGGDEELGCSVPAFMRSLARISQQVYTPRASLVSMADFRGTSSSSTATSIPDCEETYAV</sequence>
<evidence type="ECO:0000313" key="8">
    <source>
        <dbReference type="EMBL" id="KAK8120336.1"/>
    </source>
</evidence>
<dbReference type="GO" id="GO:0003677">
    <property type="term" value="F:DNA binding"/>
    <property type="evidence" value="ECO:0007669"/>
    <property type="project" value="UniProtKB-KW"/>
</dbReference>
<feature type="region of interest" description="Disordered" evidence="7">
    <location>
        <begin position="124"/>
        <end position="144"/>
    </location>
</feature>
<feature type="compositionally biased region" description="Polar residues" evidence="7">
    <location>
        <begin position="612"/>
        <end position="621"/>
    </location>
</feature>
<feature type="compositionally biased region" description="Low complexity" evidence="7">
    <location>
        <begin position="126"/>
        <end position="139"/>
    </location>
</feature>
<organism evidence="8 9">
    <name type="scientific">Apiospora kogelbergensis</name>
    <dbReference type="NCBI Taxonomy" id="1337665"/>
    <lineage>
        <taxon>Eukaryota</taxon>
        <taxon>Fungi</taxon>
        <taxon>Dikarya</taxon>
        <taxon>Ascomycota</taxon>
        <taxon>Pezizomycotina</taxon>
        <taxon>Sordariomycetes</taxon>
        <taxon>Xylariomycetidae</taxon>
        <taxon>Amphisphaeriales</taxon>
        <taxon>Apiosporaceae</taxon>
        <taxon>Apiospora</taxon>
    </lineage>
</organism>
<evidence type="ECO:0000256" key="3">
    <source>
        <dbReference type="ARBA" id="ARBA00023015"/>
    </source>
</evidence>
<keyword evidence="3" id="KW-0805">Transcription regulation</keyword>
<dbReference type="InterPro" id="IPR021858">
    <property type="entry name" value="Fun_TF"/>
</dbReference>
<keyword evidence="4" id="KW-0238">DNA-binding</keyword>
<evidence type="ECO:0008006" key="10">
    <source>
        <dbReference type="Google" id="ProtNLM"/>
    </source>
</evidence>
<evidence type="ECO:0000256" key="4">
    <source>
        <dbReference type="ARBA" id="ARBA00023125"/>
    </source>
</evidence>
<dbReference type="GO" id="GO:0000981">
    <property type="term" value="F:DNA-binding transcription factor activity, RNA polymerase II-specific"/>
    <property type="evidence" value="ECO:0007669"/>
    <property type="project" value="InterPro"/>
</dbReference>
<dbReference type="Proteomes" id="UP001392437">
    <property type="component" value="Unassembled WGS sequence"/>
</dbReference>
<gene>
    <name evidence="8" type="ORF">PG999_004456</name>
</gene>
<comment type="caution">
    <text evidence="8">The sequence shown here is derived from an EMBL/GenBank/DDBJ whole genome shotgun (WGS) entry which is preliminary data.</text>
</comment>